<dbReference type="CDD" id="cd02199">
    <property type="entry name" value="YjgF_YER057c_UK114_like_1"/>
    <property type="match status" value="1"/>
</dbReference>
<dbReference type="InterPro" id="IPR013813">
    <property type="entry name" value="Endoribo_LPSP/chorism_mut-like"/>
</dbReference>
<reference evidence="2" key="1">
    <citation type="submission" date="2015-10" db="EMBL/GenBank/DDBJ databases">
        <authorList>
            <person name="Gilbert D.G."/>
        </authorList>
    </citation>
    <scope>NUCLEOTIDE SEQUENCE</scope>
</reference>
<gene>
    <name evidence="2" type="ORF">MGWOODY_Clf1608</name>
</gene>
<dbReference type="EMBL" id="FAXA01000201">
    <property type="protein sequence ID" value="CUV02195.1"/>
    <property type="molecule type" value="Genomic_DNA"/>
</dbReference>
<dbReference type="PANTHER" id="PTHR43760">
    <property type="entry name" value="ENDORIBONUCLEASE-RELATED"/>
    <property type="match status" value="1"/>
</dbReference>
<dbReference type="SUPFAM" id="SSF55298">
    <property type="entry name" value="YjgF-like"/>
    <property type="match status" value="1"/>
</dbReference>
<dbReference type="Gene3D" id="3.30.1330.40">
    <property type="entry name" value="RutC-like"/>
    <property type="match status" value="1"/>
</dbReference>
<dbReference type="InterPro" id="IPR035959">
    <property type="entry name" value="RutC-like_sf"/>
</dbReference>
<dbReference type="AlphaFoldDB" id="A0A160VA49"/>
<accession>A0A160VA49</accession>
<protein>
    <submittedName>
        <fullName evidence="2">Endoribonuclease L-PSP</fullName>
    </submittedName>
</protein>
<feature type="domain" description="Endoribonuclease L-PSP/chorismate mutase-like" evidence="1">
    <location>
        <begin position="5"/>
        <end position="149"/>
    </location>
</feature>
<sequence>MSVVECRLAELGYILPAPPEPIGNYLSASRSGNIMWMAGVGSRKADGSRMSGKLGMDLTVEQGYEGARWCALNLLARMKLELGDLDRVTSILKVVGMVNSSPDFEEQAKVVDGASDLFVELFGEAGRHSRSAPGMAVLPGNTAVIVECVIEIKQD</sequence>
<evidence type="ECO:0000313" key="2">
    <source>
        <dbReference type="EMBL" id="CUV02195.1"/>
    </source>
</evidence>
<name>A0A160VA49_9ZZZZ</name>
<dbReference type="Pfam" id="PF14588">
    <property type="entry name" value="YjgF_endoribonc"/>
    <property type="match status" value="1"/>
</dbReference>
<proteinExistence type="predicted"/>
<evidence type="ECO:0000259" key="1">
    <source>
        <dbReference type="Pfam" id="PF14588"/>
    </source>
</evidence>
<organism evidence="2">
    <name type="scientific">hydrothermal vent metagenome</name>
    <dbReference type="NCBI Taxonomy" id="652676"/>
    <lineage>
        <taxon>unclassified sequences</taxon>
        <taxon>metagenomes</taxon>
        <taxon>ecological metagenomes</taxon>
    </lineage>
</organism>
<dbReference type="PANTHER" id="PTHR43760:SF1">
    <property type="entry name" value="ENDORIBONUCLEASE L-PSP_CHORISMATE MUTASE-LIKE DOMAIN-CONTAINING PROTEIN"/>
    <property type="match status" value="1"/>
</dbReference>